<dbReference type="RefSeq" id="WP_140829403.1">
    <property type="nucleotide sequence ID" value="NZ_VFYP01000002.1"/>
</dbReference>
<keyword evidence="1" id="KW-1133">Transmembrane helix</keyword>
<protein>
    <submittedName>
        <fullName evidence="2">Uncharacterized protein</fullName>
    </submittedName>
</protein>
<keyword evidence="1" id="KW-0472">Membrane</keyword>
<evidence type="ECO:0000256" key="1">
    <source>
        <dbReference type="SAM" id="Phobius"/>
    </source>
</evidence>
<organism evidence="2 3">
    <name type="scientific">Rhizobium glycinendophyticum</name>
    <dbReference type="NCBI Taxonomy" id="2589807"/>
    <lineage>
        <taxon>Bacteria</taxon>
        <taxon>Pseudomonadati</taxon>
        <taxon>Pseudomonadota</taxon>
        <taxon>Alphaproteobacteria</taxon>
        <taxon>Hyphomicrobiales</taxon>
        <taxon>Rhizobiaceae</taxon>
        <taxon>Rhizobium/Agrobacterium group</taxon>
        <taxon>Rhizobium</taxon>
    </lineage>
</organism>
<keyword evidence="3" id="KW-1185">Reference proteome</keyword>
<proteinExistence type="predicted"/>
<name>A0A504UPH9_9HYPH</name>
<keyword evidence="1" id="KW-0812">Transmembrane</keyword>
<reference evidence="2 3" key="1">
    <citation type="submission" date="2019-06" db="EMBL/GenBank/DDBJ databases">
        <title>Rhizobium sp. CL12 isolated from roots of soybean.</title>
        <authorList>
            <person name="Wang C."/>
        </authorList>
    </citation>
    <scope>NUCLEOTIDE SEQUENCE [LARGE SCALE GENOMIC DNA]</scope>
    <source>
        <strain evidence="2 3">CL12</strain>
    </source>
</reference>
<feature type="transmembrane region" description="Helical" evidence="1">
    <location>
        <begin position="70"/>
        <end position="95"/>
    </location>
</feature>
<feature type="transmembrane region" description="Helical" evidence="1">
    <location>
        <begin position="12"/>
        <end position="36"/>
    </location>
</feature>
<dbReference type="Proteomes" id="UP000316429">
    <property type="component" value="Unassembled WGS sequence"/>
</dbReference>
<sequence length="99" mass="10980">MVPLSEPTDLHNVLLLAKVIVMAFAVHPWLLCWWKFSDAFTELFSPRIDLLSPPKQMEAPLNMGDSIRGLLISGVLVIIGFFGFLGMIADVLFALGIRP</sequence>
<dbReference type="EMBL" id="VFYP01000002">
    <property type="protein sequence ID" value="TPP06963.1"/>
    <property type="molecule type" value="Genomic_DNA"/>
</dbReference>
<accession>A0A504UPH9</accession>
<gene>
    <name evidence="2" type="ORF">FJQ55_14940</name>
</gene>
<comment type="caution">
    <text evidence="2">The sequence shown here is derived from an EMBL/GenBank/DDBJ whole genome shotgun (WGS) entry which is preliminary data.</text>
</comment>
<dbReference type="AlphaFoldDB" id="A0A504UPH9"/>
<evidence type="ECO:0000313" key="2">
    <source>
        <dbReference type="EMBL" id="TPP06963.1"/>
    </source>
</evidence>
<evidence type="ECO:0000313" key="3">
    <source>
        <dbReference type="Proteomes" id="UP000316429"/>
    </source>
</evidence>